<dbReference type="Gene3D" id="3.40.50.880">
    <property type="match status" value="1"/>
</dbReference>
<keyword evidence="4" id="KW-1185">Reference proteome</keyword>
<protein>
    <submittedName>
        <fullName evidence="3">ThuA domain-containing protein</fullName>
    </submittedName>
</protein>
<accession>A0ABT8LBN7</accession>
<organism evidence="3 4">
    <name type="scientific">Agaribacillus aureus</name>
    <dbReference type="NCBI Taxonomy" id="3051825"/>
    <lineage>
        <taxon>Bacteria</taxon>
        <taxon>Pseudomonadati</taxon>
        <taxon>Bacteroidota</taxon>
        <taxon>Cytophagia</taxon>
        <taxon>Cytophagales</taxon>
        <taxon>Splendidivirgaceae</taxon>
        <taxon>Agaribacillus</taxon>
    </lineage>
</organism>
<dbReference type="Proteomes" id="UP001172083">
    <property type="component" value="Unassembled WGS sequence"/>
</dbReference>
<gene>
    <name evidence="3" type="ORF">QQ020_24015</name>
</gene>
<feature type="signal peptide" evidence="1">
    <location>
        <begin position="1"/>
        <end position="22"/>
    </location>
</feature>
<evidence type="ECO:0000256" key="1">
    <source>
        <dbReference type="SAM" id="SignalP"/>
    </source>
</evidence>
<keyword evidence="1" id="KW-0732">Signal</keyword>
<dbReference type="InterPro" id="IPR029062">
    <property type="entry name" value="Class_I_gatase-like"/>
</dbReference>
<name>A0ABT8LBN7_9BACT</name>
<dbReference type="RefSeq" id="WP_346760506.1">
    <property type="nucleotide sequence ID" value="NZ_JAUJEB010000006.1"/>
</dbReference>
<comment type="caution">
    <text evidence="3">The sequence shown here is derived from an EMBL/GenBank/DDBJ whole genome shotgun (WGS) entry which is preliminary data.</text>
</comment>
<dbReference type="Pfam" id="PF06283">
    <property type="entry name" value="ThuA"/>
    <property type="match status" value="1"/>
</dbReference>
<feature type="domain" description="ThuA-like" evidence="2">
    <location>
        <begin position="110"/>
        <end position="334"/>
    </location>
</feature>
<evidence type="ECO:0000259" key="2">
    <source>
        <dbReference type="Pfam" id="PF06283"/>
    </source>
</evidence>
<dbReference type="EMBL" id="JAUJEB010000006">
    <property type="protein sequence ID" value="MDN5215167.1"/>
    <property type="molecule type" value="Genomic_DNA"/>
</dbReference>
<sequence>MKNFLYLLAFCLLFSCSGQKTADNAEGEAVAEAVADEPQQWITIGSQNDDAKHIVLISGDEEYRSEETMPQLAKILSTRHGFKCTVLFAQDPAKPGIINPNYLQHIPGLDALTSADLMIIFTRFRALPDDQMQHIDDYLKTGKPVIGFRTATHAFNFDAESTSSFKHYSNNYDGEKTEWKDGFGRLILGEKWISHHGHHKHQSTRGIVAEDAKSHPIAQGIADGDVWASTDVYGVRLPLPGDSKPIILGQVMNRKGEFNENDIFYGMKSTDDEVAAANNKGIDPNNPMMPVAWTKSYQVPGGNKGKVFAATLGSSNDILIEGTRRLLVNGVFWALDMPVPEKADVTLVGEYNPTKYEFRKMEYWDQQQLKVEDSE</sequence>
<dbReference type="SUPFAM" id="SSF52317">
    <property type="entry name" value="Class I glutamine amidotransferase-like"/>
    <property type="match status" value="1"/>
</dbReference>
<dbReference type="InterPro" id="IPR029010">
    <property type="entry name" value="ThuA-like"/>
</dbReference>
<evidence type="ECO:0000313" key="4">
    <source>
        <dbReference type="Proteomes" id="UP001172083"/>
    </source>
</evidence>
<reference evidence="3" key="1">
    <citation type="submission" date="2023-06" db="EMBL/GenBank/DDBJ databases">
        <title>Genomic of Agaribacillus aureum.</title>
        <authorList>
            <person name="Wang G."/>
        </authorList>
    </citation>
    <scope>NUCLEOTIDE SEQUENCE</scope>
    <source>
        <strain evidence="3">BMA12</strain>
    </source>
</reference>
<dbReference type="PROSITE" id="PS51257">
    <property type="entry name" value="PROKAR_LIPOPROTEIN"/>
    <property type="match status" value="1"/>
</dbReference>
<feature type="chain" id="PRO_5046942225" evidence="1">
    <location>
        <begin position="23"/>
        <end position="375"/>
    </location>
</feature>
<proteinExistence type="predicted"/>
<evidence type="ECO:0000313" key="3">
    <source>
        <dbReference type="EMBL" id="MDN5215167.1"/>
    </source>
</evidence>